<sequence length="190" mass="22079">MFASILQFLKLLILGYTPQGIRARTIMAVCTTIAVLIIEIAAYSYYWDEIPEMIRFDYDFNGVPNDIVEKKYIWYNLLLQIFVCIFVFILKPLLYRIKRVQKILRDSDGRMIDLVDKRCSLFSWELSMLFVTTEQGYIFDLVDVIESPMCDDIVSAIFVFWLIVLVAEFYSDLKKLKASDSLSDPSSSQG</sequence>
<dbReference type="EMBL" id="FOSF01000017">
    <property type="protein sequence ID" value="SFK04167.1"/>
    <property type="molecule type" value="Genomic_DNA"/>
</dbReference>
<feature type="transmembrane region" description="Helical" evidence="1">
    <location>
        <begin position="72"/>
        <end position="94"/>
    </location>
</feature>
<accession>A0A662Z8N5</accession>
<name>A0A662Z8N5_9GAMM</name>
<evidence type="ECO:0000256" key="1">
    <source>
        <dbReference type="SAM" id="Phobius"/>
    </source>
</evidence>
<evidence type="ECO:0000313" key="3">
    <source>
        <dbReference type="Proteomes" id="UP000243374"/>
    </source>
</evidence>
<dbReference type="OrthoDB" id="7059238at2"/>
<keyword evidence="1" id="KW-0472">Membrane</keyword>
<feature type="transmembrane region" description="Helical" evidence="1">
    <location>
        <begin position="153"/>
        <end position="171"/>
    </location>
</feature>
<proteinExistence type="predicted"/>
<dbReference type="RefSeq" id="WP_074840322.1">
    <property type="nucleotide sequence ID" value="NZ_CP047056.1"/>
</dbReference>
<feature type="transmembrane region" description="Helical" evidence="1">
    <location>
        <begin position="26"/>
        <end position="46"/>
    </location>
</feature>
<keyword evidence="1" id="KW-1133">Transmembrane helix</keyword>
<protein>
    <submittedName>
        <fullName evidence="2">Uncharacterized protein</fullName>
    </submittedName>
</protein>
<organism evidence="2 3">
    <name type="scientific">Succinivibrio dextrinosolvens</name>
    <dbReference type="NCBI Taxonomy" id="83771"/>
    <lineage>
        <taxon>Bacteria</taxon>
        <taxon>Pseudomonadati</taxon>
        <taxon>Pseudomonadota</taxon>
        <taxon>Gammaproteobacteria</taxon>
        <taxon>Aeromonadales</taxon>
        <taxon>Succinivibrionaceae</taxon>
        <taxon>Succinivibrio</taxon>
    </lineage>
</organism>
<dbReference type="AlphaFoldDB" id="A0A662Z8N5"/>
<keyword evidence="1" id="KW-0812">Transmembrane</keyword>
<evidence type="ECO:0000313" key="2">
    <source>
        <dbReference type="EMBL" id="SFK04167.1"/>
    </source>
</evidence>
<keyword evidence="3" id="KW-1185">Reference proteome</keyword>
<reference evidence="2 3" key="1">
    <citation type="submission" date="2016-10" db="EMBL/GenBank/DDBJ databases">
        <authorList>
            <person name="Varghese N."/>
            <person name="Submissions S."/>
        </authorList>
    </citation>
    <scope>NUCLEOTIDE SEQUENCE [LARGE SCALE GENOMIC DNA]</scope>
    <source>
        <strain evidence="2 3">22B</strain>
    </source>
</reference>
<dbReference type="Proteomes" id="UP000243374">
    <property type="component" value="Unassembled WGS sequence"/>
</dbReference>
<gene>
    <name evidence="2" type="ORF">SAMN04487865_101717</name>
</gene>